<gene>
    <name evidence="2" type="ORF">ABQ292_10380</name>
</gene>
<organism evidence="2 3">
    <name type="scientific">Geodermatophilus maliterrae</name>
    <dbReference type="NCBI Taxonomy" id="3162531"/>
    <lineage>
        <taxon>Bacteria</taxon>
        <taxon>Bacillati</taxon>
        <taxon>Actinomycetota</taxon>
        <taxon>Actinomycetes</taxon>
        <taxon>Geodermatophilales</taxon>
        <taxon>Geodermatophilaceae</taxon>
        <taxon>Geodermatophilus</taxon>
    </lineage>
</organism>
<evidence type="ECO:0000313" key="3">
    <source>
        <dbReference type="Proteomes" id="UP001560045"/>
    </source>
</evidence>
<protein>
    <submittedName>
        <fullName evidence="2">Uncharacterized protein</fullName>
    </submittedName>
</protein>
<dbReference type="RefSeq" id="WP_369205947.1">
    <property type="nucleotide sequence ID" value="NZ_JBFNXQ010000026.1"/>
</dbReference>
<accession>A0ABV3XDX0</accession>
<proteinExistence type="predicted"/>
<sequence>MDGEPLALHAWVDERMDVDPVQDRGSYILASVVSDPDGCGPVRDALRALLQGRQRRLHWRDETAPRRTKIAAAISAMGVTAVVVVGVPMANRRQERARRICMETLLPTLERDYQVSRVLMEARTQNLIRKDREQVANLVGKKLITPALRVGSARPLEEPMLWIPDAVAGAVGAARLGNPEWLGIIRHTVTEIEVALR</sequence>
<reference evidence="2 3" key="1">
    <citation type="submission" date="2024-06" db="EMBL/GenBank/DDBJ databases">
        <title>Draft genome sequence of Geodermatophilus badlandi, a novel member of the Geodermatophilaceae isolated from badland sedimentary rocks in the Red desert, Wyoming, USA.</title>
        <authorList>
            <person name="Ben Tekaya S."/>
            <person name="Nouioui I."/>
            <person name="Flores G.M."/>
            <person name="Shaal M.N."/>
            <person name="Bredoire F."/>
            <person name="Basile F."/>
            <person name="Van Diepen L."/>
            <person name="Ward N.L."/>
        </authorList>
    </citation>
    <scope>NUCLEOTIDE SEQUENCE [LARGE SCALE GENOMIC DNA]</scope>
    <source>
        <strain evidence="2 3">WL48A</strain>
    </source>
</reference>
<keyword evidence="1" id="KW-1133">Transmembrane helix</keyword>
<keyword evidence="1" id="KW-0472">Membrane</keyword>
<keyword evidence="1" id="KW-0812">Transmembrane</keyword>
<name>A0ABV3XDX0_9ACTN</name>
<keyword evidence="3" id="KW-1185">Reference proteome</keyword>
<comment type="caution">
    <text evidence="2">The sequence shown here is derived from an EMBL/GenBank/DDBJ whole genome shotgun (WGS) entry which is preliminary data.</text>
</comment>
<dbReference type="EMBL" id="JBFNXQ010000026">
    <property type="protein sequence ID" value="MEX5718766.1"/>
    <property type="molecule type" value="Genomic_DNA"/>
</dbReference>
<dbReference type="Proteomes" id="UP001560045">
    <property type="component" value="Unassembled WGS sequence"/>
</dbReference>
<evidence type="ECO:0000313" key="2">
    <source>
        <dbReference type="EMBL" id="MEX5718766.1"/>
    </source>
</evidence>
<feature type="transmembrane region" description="Helical" evidence="1">
    <location>
        <begin position="70"/>
        <end position="90"/>
    </location>
</feature>
<evidence type="ECO:0000256" key="1">
    <source>
        <dbReference type="SAM" id="Phobius"/>
    </source>
</evidence>